<proteinExistence type="inferred from homology"/>
<sequence length="182" mass="21046">MRPKAKNNSISPKKKNVETNSEIKSETSSSVETLSGLNQEAEDQFVLELYWCIQELESSLEKGKVQMKQAQDISKSLNTLKSNTAPLIKKRQIMRNKLGNYREKMMQDEQKFNKQVTSVKFTNPSNLKRTSVFLRKANNIKQNFVKTDSKLNKQSQDSLDNDRSIVDKNSLQEFRFNFQSVT</sequence>
<evidence type="ECO:0000256" key="1">
    <source>
        <dbReference type="ARBA" id="ARBA00005707"/>
    </source>
</evidence>
<dbReference type="Pfam" id="PF15393">
    <property type="entry name" value="DUF4615"/>
    <property type="match status" value="1"/>
</dbReference>
<evidence type="ECO:0000256" key="2">
    <source>
        <dbReference type="SAM" id="MobiDB-lite"/>
    </source>
</evidence>
<feature type="compositionally biased region" description="Polar residues" evidence="2">
    <location>
        <begin position="26"/>
        <end position="35"/>
    </location>
</feature>
<evidence type="ECO:0000313" key="3">
    <source>
        <dbReference type="EMBL" id="KAL2733536.1"/>
    </source>
</evidence>
<reference evidence="3 4" key="1">
    <citation type="journal article" date="2024" name="Ann. Entomol. Soc. Am.">
        <title>Genomic analyses of the southern and eastern yellowjacket wasps (Hymenoptera: Vespidae) reveal evolutionary signatures of social life.</title>
        <authorList>
            <person name="Catto M.A."/>
            <person name="Caine P.B."/>
            <person name="Orr S.E."/>
            <person name="Hunt B.G."/>
            <person name="Goodisman M.A.D."/>
        </authorList>
    </citation>
    <scope>NUCLEOTIDE SEQUENCE [LARGE SCALE GENOMIC DNA]</scope>
    <source>
        <strain evidence="3">232</strain>
        <tissue evidence="3">Head and thorax</tissue>
    </source>
</reference>
<gene>
    <name evidence="3" type="ORF">V1477_013970</name>
</gene>
<dbReference type="EMBL" id="JAYRBN010000073">
    <property type="protein sequence ID" value="KAL2733536.1"/>
    <property type="molecule type" value="Genomic_DNA"/>
</dbReference>
<dbReference type="PANTHER" id="PTHR13602:SF2">
    <property type="entry name" value="UPF0488 PROTEIN C8ORF33"/>
    <property type="match status" value="1"/>
</dbReference>
<dbReference type="AlphaFoldDB" id="A0ABD2BL99"/>
<feature type="compositionally biased region" description="Basic and acidic residues" evidence="2">
    <location>
        <begin position="15"/>
        <end position="25"/>
    </location>
</feature>
<name>A0ABD2BL99_VESMC</name>
<feature type="compositionally biased region" description="Polar residues" evidence="2">
    <location>
        <begin position="1"/>
        <end position="11"/>
    </location>
</feature>
<dbReference type="PANTHER" id="PTHR13602">
    <property type="entry name" value="UPF0488 PROTEIN C8ORF33"/>
    <property type="match status" value="1"/>
</dbReference>
<accession>A0ABD2BL99</accession>
<dbReference type="InterPro" id="IPR029274">
    <property type="entry name" value="DUF4615"/>
</dbReference>
<keyword evidence="4" id="KW-1185">Reference proteome</keyword>
<dbReference type="Proteomes" id="UP001607303">
    <property type="component" value="Unassembled WGS sequence"/>
</dbReference>
<evidence type="ECO:0000313" key="4">
    <source>
        <dbReference type="Proteomes" id="UP001607303"/>
    </source>
</evidence>
<organism evidence="3 4">
    <name type="scientific">Vespula maculifrons</name>
    <name type="common">Eastern yellow jacket</name>
    <name type="synonym">Wasp</name>
    <dbReference type="NCBI Taxonomy" id="7453"/>
    <lineage>
        <taxon>Eukaryota</taxon>
        <taxon>Metazoa</taxon>
        <taxon>Ecdysozoa</taxon>
        <taxon>Arthropoda</taxon>
        <taxon>Hexapoda</taxon>
        <taxon>Insecta</taxon>
        <taxon>Pterygota</taxon>
        <taxon>Neoptera</taxon>
        <taxon>Endopterygota</taxon>
        <taxon>Hymenoptera</taxon>
        <taxon>Apocrita</taxon>
        <taxon>Aculeata</taxon>
        <taxon>Vespoidea</taxon>
        <taxon>Vespidae</taxon>
        <taxon>Vespinae</taxon>
        <taxon>Vespula</taxon>
    </lineage>
</organism>
<comment type="similarity">
    <text evidence="1">Belongs to the UPF0488 family.</text>
</comment>
<protein>
    <submittedName>
        <fullName evidence="3">UPF0488 protein CG14286</fullName>
    </submittedName>
</protein>
<comment type="caution">
    <text evidence="3">The sequence shown here is derived from an EMBL/GenBank/DDBJ whole genome shotgun (WGS) entry which is preliminary data.</text>
</comment>
<feature type="region of interest" description="Disordered" evidence="2">
    <location>
        <begin position="1"/>
        <end position="35"/>
    </location>
</feature>